<dbReference type="Proteomes" id="UP000095283">
    <property type="component" value="Unplaced"/>
</dbReference>
<evidence type="ECO:0000313" key="2">
    <source>
        <dbReference type="WBParaSite" id="Hba_10083"/>
    </source>
</evidence>
<dbReference type="AlphaFoldDB" id="A0A1I7WY40"/>
<keyword evidence="1" id="KW-1185">Reference proteome</keyword>
<protein>
    <submittedName>
        <fullName evidence="2">Uncharacterized protein</fullName>
    </submittedName>
</protein>
<name>A0A1I7WY40_HETBA</name>
<dbReference type="WBParaSite" id="Hba_10083">
    <property type="protein sequence ID" value="Hba_10083"/>
    <property type="gene ID" value="Hba_10083"/>
</dbReference>
<sequence length="177" mass="20502">MEYDVCIDLFFTSMSKRPYPLDVPNPYDESNEFVKVDKCKKENSQAIYSNQHHQRYIRRENTLVTYGKRIQQQSKSAYGWIRKGAQMSISYDQMQILRFTDSTENQKGDEQSLIETPTTVHVYGAAQNRCYSTPVQLKEPSPKNIVNQGVTKLGRITTFVAFSQYLSSTGHDVFYEI</sequence>
<evidence type="ECO:0000313" key="1">
    <source>
        <dbReference type="Proteomes" id="UP000095283"/>
    </source>
</evidence>
<accession>A0A1I7WY40</accession>
<organism evidence="1 2">
    <name type="scientific">Heterorhabditis bacteriophora</name>
    <name type="common">Entomopathogenic nematode worm</name>
    <dbReference type="NCBI Taxonomy" id="37862"/>
    <lineage>
        <taxon>Eukaryota</taxon>
        <taxon>Metazoa</taxon>
        <taxon>Ecdysozoa</taxon>
        <taxon>Nematoda</taxon>
        <taxon>Chromadorea</taxon>
        <taxon>Rhabditida</taxon>
        <taxon>Rhabditina</taxon>
        <taxon>Rhabditomorpha</taxon>
        <taxon>Strongyloidea</taxon>
        <taxon>Heterorhabditidae</taxon>
        <taxon>Heterorhabditis</taxon>
    </lineage>
</organism>
<reference evidence="2" key="1">
    <citation type="submission" date="2016-11" db="UniProtKB">
        <authorList>
            <consortium name="WormBaseParasite"/>
        </authorList>
    </citation>
    <scope>IDENTIFICATION</scope>
</reference>
<proteinExistence type="predicted"/>